<protein>
    <submittedName>
        <fullName evidence="2">Phosphate-selective porin</fullName>
    </submittedName>
</protein>
<gene>
    <name evidence="2" type="ORF">STSP1_01213</name>
</gene>
<dbReference type="EMBL" id="CP021023">
    <property type="protein sequence ID" value="ARN56821.1"/>
    <property type="molecule type" value="Genomic_DNA"/>
</dbReference>
<name>A0A1W6LM33_9BACT</name>
<keyword evidence="3" id="KW-1185">Reference proteome</keyword>
<sequence precursor="true">MKTLKTPLAAALMVAFLAAGAFAASEQDIDSAFSGIKFGETDDANASFDKQVLPITAGPLKIGGFIRANYAYKSWAKDYEHGGELALDTIGVNVNLQGTDPIIGSFQYRYYRTHHADPGHFYHFLHHGWLGYKFDDTKQIQFGVHQVPFGIQPYASHNWFFQLPYYVGFEDDYDLGVKWIQDMGNTNLKLAYYYGDEGSYYGDSRDSSRYSYDLVKGDEWPGVESYNTERNQVNARIAQTLDHGDGDKTELGLSLQYSQIHNSKTNDDGDHYAIGTHLDGYYGKWNAKLEAIRYGYDAENPAGVSDDYVVMGAYDAPYQVAADGTMLVAGISRDLDVNFGPIKTVTVYNDYSILLKDKSDYNDTQQNVLGMSFSVGRFFTMVDLAMGKNHPWFHTAGQNWTDGLSAASEDQGWHTRFNVNIGYYF</sequence>
<dbReference type="Proteomes" id="UP000193334">
    <property type="component" value="Chromosome"/>
</dbReference>
<feature type="chain" id="PRO_5012732497" evidence="1">
    <location>
        <begin position="24"/>
        <end position="425"/>
    </location>
</feature>
<dbReference type="STRING" id="1941349.STSP1_01213"/>
<organism evidence="2 3">
    <name type="scientific">Sedimentisphaera salicampi</name>
    <dbReference type="NCBI Taxonomy" id="1941349"/>
    <lineage>
        <taxon>Bacteria</taxon>
        <taxon>Pseudomonadati</taxon>
        <taxon>Planctomycetota</taxon>
        <taxon>Phycisphaerae</taxon>
        <taxon>Sedimentisphaerales</taxon>
        <taxon>Sedimentisphaeraceae</taxon>
        <taxon>Sedimentisphaera</taxon>
    </lineage>
</organism>
<reference evidence="3" key="1">
    <citation type="submission" date="2017-04" db="EMBL/GenBank/DDBJ databases">
        <title>Comparative genomics and description of representatives of a novel lineage of planctomycetes thriving in anoxic sediments.</title>
        <authorList>
            <person name="Spring S."/>
            <person name="Bunk B."/>
            <person name="Sproer C."/>
        </authorList>
    </citation>
    <scope>NUCLEOTIDE SEQUENCE [LARGE SCALE GENOMIC DNA]</scope>
    <source>
        <strain evidence="3">ST-PulAB-D4</strain>
    </source>
</reference>
<feature type="signal peptide" evidence="1">
    <location>
        <begin position="1"/>
        <end position="23"/>
    </location>
</feature>
<accession>A0A1W6LM33</accession>
<dbReference type="KEGG" id="pbp:STSP1_01213"/>
<keyword evidence="1" id="KW-0732">Signal</keyword>
<evidence type="ECO:0000313" key="3">
    <source>
        <dbReference type="Proteomes" id="UP000193334"/>
    </source>
</evidence>
<dbReference type="RefSeq" id="WP_085755505.1">
    <property type="nucleotide sequence ID" value="NZ_CP021023.1"/>
</dbReference>
<proteinExistence type="predicted"/>
<evidence type="ECO:0000256" key="1">
    <source>
        <dbReference type="SAM" id="SignalP"/>
    </source>
</evidence>
<dbReference type="AlphaFoldDB" id="A0A1W6LM33"/>
<evidence type="ECO:0000313" key="2">
    <source>
        <dbReference type="EMBL" id="ARN56821.1"/>
    </source>
</evidence>